<dbReference type="PANTHER" id="PTHR48243:SF1">
    <property type="entry name" value="AMINOTRANSFERASE-LIKE PLANT MOBILE DOMAIN-CONTAINING PROTEIN"/>
    <property type="match status" value="1"/>
</dbReference>
<feature type="compositionally biased region" description="Low complexity" evidence="1">
    <location>
        <begin position="16"/>
        <end position="40"/>
    </location>
</feature>
<dbReference type="Gramene" id="KQK89448">
    <property type="protein sequence ID" value="KQK89448"/>
    <property type="gene ID" value="SETIT_039469mg"/>
</dbReference>
<name>K4AKP5_SETIT</name>
<accession>K4AKP5</accession>
<dbReference type="EnsemblPlants" id="KQK89448">
    <property type="protein sequence ID" value="KQK89448"/>
    <property type="gene ID" value="SETIT_039469mg"/>
</dbReference>
<keyword evidence="3" id="KW-1185">Reference proteome</keyword>
<dbReference type="InParanoid" id="K4AKP5"/>
<proteinExistence type="predicted"/>
<dbReference type="AlphaFoldDB" id="K4AKP5"/>
<reference evidence="2" key="2">
    <citation type="submission" date="2018-08" db="UniProtKB">
        <authorList>
            <consortium name="EnsemblPlants"/>
        </authorList>
    </citation>
    <scope>IDENTIFICATION</scope>
    <source>
        <strain evidence="2">Yugu1</strain>
    </source>
</reference>
<sequence>MASMKWVVGVFKRMTGSSSTYSQASTSSPHSSEPTSSPTSINYEEEQKEQAEPQVEAMEMDASDGPYLDLQGDQEKQAYTILMDRAFGHTKVYDPELLEKIGMNIDFACVWSAIGPRCAISLDKTCHGFSRHGFWGEISSQIVHDKFVPRCNEIQNPTVRLMHKWLAIALFPREDIPLPNPGLCLYNCRSLTMPLEPQVEARRSNVSCRRMTRSMLRMPVGWAPTGYMTGVTPGYAPSWDQPSYQHGVSSSAWQSASSDEWA</sequence>
<evidence type="ECO:0000313" key="2">
    <source>
        <dbReference type="EnsemblPlants" id="KQK89448"/>
    </source>
</evidence>
<reference evidence="3" key="1">
    <citation type="journal article" date="2012" name="Nat. Biotechnol.">
        <title>Reference genome sequence of the model plant Setaria.</title>
        <authorList>
            <person name="Bennetzen J.L."/>
            <person name="Schmutz J."/>
            <person name="Wang H."/>
            <person name="Percifield R."/>
            <person name="Hawkins J."/>
            <person name="Pontaroli A.C."/>
            <person name="Estep M."/>
            <person name="Feng L."/>
            <person name="Vaughn J.N."/>
            <person name="Grimwood J."/>
            <person name="Jenkins J."/>
            <person name="Barry K."/>
            <person name="Lindquist E."/>
            <person name="Hellsten U."/>
            <person name="Deshpande S."/>
            <person name="Wang X."/>
            <person name="Wu X."/>
            <person name="Mitros T."/>
            <person name="Triplett J."/>
            <person name="Yang X."/>
            <person name="Ye C.Y."/>
            <person name="Mauro-Herrera M."/>
            <person name="Wang L."/>
            <person name="Li P."/>
            <person name="Sharma M."/>
            <person name="Sharma R."/>
            <person name="Ronald P.C."/>
            <person name="Panaud O."/>
            <person name="Kellogg E.A."/>
            <person name="Brutnell T.P."/>
            <person name="Doust A.N."/>
            <person name="Tuskan G.A."/>
            <person name="Rokhsar D."/>
            <person name="Devos K.M."/>
        </authorList>
    </citation>
    <scope>NUCLEOTIDE SEQUENCE [LARGE SCALE GENOMIC DNA]</scope>
    <source>
        <strain evidence="3">cv. Yugu1</strain>
    </source>
</reference>
<protein>
    <submittedName>
        <fullName evidence="2">Uncharacterized protein</fullName>
    </submittedName>
</protein>
<evidence type="ECO:0000256" key="1">
    <source>
        <dbReference type="SAM" id="MobiDB-lite"/>
    </source>
</evidence>
<organism evidence="2 3">
    <name type="scientific">Setaria italica</name>
    <name type="common">Foxtail millet</name>
    <name type="synonym">Panicum italicum</name>
    <dbReference type="NCBI Taxonomy" id="4555"/>
    <lineage>
        <taxon>Eukaryota</taxon>
        <taxon>Viridiplantae</taxon>
        <taxon>Streptophyta</taxon>
        <taxon>Embryophyta</taxon>
        <taxon>Tracheophyta</taxon>
        <taxon>Spermatophyta</taxon>
        <taxon>Magnoliopsida</taxon>
        <taxon>Liliopsida</taxon>
        <taxon>Poales</taxon>
        <taxon>Poaceae</taxon>
        <taxon>PACMAD clade</taxon>
        <taxon>Panicoideae</taxon>
        <taxon>Panicodae</taxon>
        <taxon>Paniceae</taxon>
        <taxon>Cenchrinae</taxon>
        <taxon>Setaria</taxon>
    </lineage>
</organism>
<feature type="region of interest" description="Disordered" evidence="1">
    <location>
        <begin position="16"/>
        <end position="56"/>
    </location>
</feature>
<dbReference type="HOGENOM" id="CLU_101582_0_0_1"/>
<dbReference type="EMBL" id="AGNK02005722">
    <property type="status" value="NOT_ANNOTATED_CDS"/>
    <property type="molecule type" value="Genomic_DNA"/>
</dbReference>
<evidence type="ECO:0000313" key="3">
    <source>
        <dbReference type="Proteomes" id="UP000004995"/>
    </source>
</evidence>
<dbReference type="Proteomes" id="UP000004995">
    <property type="component" value="Unassembled WGS sequence"/>
</dbReference>
<dbReference type="PANTHER" id="PTHR48243">
    <property type="entry name" value="AMINOTRANSFERASE-LIKE PLANT MOBILE DOMAIN-CONTAINING PROTEIN"/>
    <property type="match status" value="1"/>
</dbReference>